<reference evidence="2 3" key="1">
    <citation type="submission" date="2020-05" db="EMBL/GenBank/DDBJ databases">
        <title>MicrobeNet Type strains.</title>
        <authorList>
            <person name="Nicholson A.C."/>
        </authorList>
    </citation>
    <scope>NUCLEOTIDE SEQUENCE [LARGE SCALE GENOMIC DNA]</scope>
    <source>
        <strain evidence="2 3">ATCC 700815</strain>
    </source>
</reference>
<sequence>MTFDQAFDLLMGHEGGYSDHPSDPGGETMWGVTARVARLHGYYGPMRQLPRETAKAIAKAAYWNAVRADELPAAVRFDTFDTAYNSGVKQAVKLLQRAAASQDDGVLGPKTLAAARAMPAAKLVLRFNAERLQFLTGLPTWASFGKGWARRVANNLETAAENV</sequence>
<dbReference type="InterPro" id="IPR008565">
    <property type="entry name" value="TtsA-like_GH18_dom"/>
</dbReference>
<dbReference type="EMBL" id="JABEMD010000060">
    <property type="protein sequence ID" value="NNH13815.1"/>
    <property type="molecule type" value="Genomic_DNA"/>
</dbReference>
<dbReference type="GO" id="GO:0016787">
    <property type="term" value="F:hydrolase activity"/>
    <property type="evidence" value="ECO:0007669"/>
    <property type="project" value="UniProtKB-KW"/>
</dbReference>
<evidence type="ECO:0000259" key="1">
    <source>
        <dbReference type="Pfam" id="PF05838"/>
    </source>
</evidence>
<dbReference type="Pfam" id="PF05838">
    <property type="entry name" value="Glyco_hydro_108"/>
    <property type="match status" value="1"/>
</dbReference>
<dbReference type="Gene3D" id="1.20.141.10">
    <property type="entry name" value="Chitosanase, subunit A, domain 1"/>
    <property type="match status" value="1"/>
</dbReference>
<feature type="domain" description="TtsA-like Glycoside hydrolase family 108" evidence="1">
    <location>
        <begin position="8"/>
        <end position="87"/>
    </location>
</feature>
<accession>A0A849BJP1</accession>
<evidence type="ECO:0000313" key="3">
    <source>
        <dbReference type="Proteomes" id="UP000542973"/>
    </source>
</evidence>
<dbReference type="RefSeq" id="WP_151023484.1">
    <property type="nucleotide sequence ID" value="NZ_BAAAEB010000051.1"/>
</dbReference>
<organism evidence="2 3">
    <name type="scientific">Cupriavidus gilardii</name>
    <dbReference type="NCBI Taxonomy" id="82541"/>
    <lineage>
        <taxon>Bacteria</taxon>
        <taxon>Pseudomonadati</taxon>
        <taxon>Pseudomonadota</taxon>
        <taxon>Betaproteobacteria</taxon>
        <taxon>Burkholderiales</taxon>
        <taxon>Burkholderiaceae</taxon>
        <taxon>Cupriavidus</taxon>
    </lineage>
</organism>
<protein>
    <submittedName>
        <fullName evidence="2">Glycoside hydrolase family 108 protein</fullName>
    </submittedName>
</protein>
<evidence type="ECO:0000313" key="2">
    <source>
        <dbReference type="EMBL" id="NNH13815.1"/>
    </source>
</evidence>
<dbReference type="Proteomes" id="UP000542973">
    <property type="component" value="Unassembled WGS sequence"/>
</dbReference>
<comment type="caution">
    <text evidence="2">The sequence shown here is derived from an EMBL/GenBank/DDBJ whole genome shotgun (WGS) entry which is preliminary data.</text>
</comment>
<gene>
    <name evidence="2" type="ORF">HLB16_23475</name>
</gene>
<dbReference type="SUPFAM" id="SSF53955">
    <property type="entry name" value="Lysozyme-like"/>
    <property type="match status" value="1"/>
</dbReference>
<dbReference type="CDD" id="cd13926">
    <property type="entry name" value="N-acetylmuramidase_GH108"/>
    <property type="match status" value="1"/>
</dbReference>
<dbReference type="InterPro" id="IPR023346">
    <property type="entry name" value="Lysozyme-like_dom_sf"/>
</dbReference>
<name>A0A849BJP1_9BURK</name>
<keyword evidence="2" id="KW-0378">Hydrolase</keyword>
<proteinExistence type="predicted"/>
<dbReference type="AlphaFoldDB" id="A0A849BJP1"/>